<dbReference type="Pfam" id="PF09234">
    <property type="entry name" value="DUF1963"/>
    <property type="match status" value="1"/>
</dbReference>
<gene>
    <name evidence="1" type="ORF">BFS30_25380</name>
</gene>
<accession>A0A1D7QNG1</accession>
<dbReference type="OrthoDB" id="8856529at2"/>
<reference evidence="1 2" key="1">
    <citation type="submission" date="2016-08" db="EMBL/GenBank/DDBJ databases">
        <authorList>
            <person name="Seilhamer J.J."/>
        </authorList>
    </citation>
    <scope>NUCLEOTIDE SEQUENCE [LARGE SCALE GENOMIC DNA]</scope>
    <source>
        <strain evidence="1 2">DX4</strain>
    </source>
</reference>
<protein>
    <recommendedName>
        <fullName evidence="3">DUF1963 domain-containing protein</fullName>
    </recommendedName>
</protein>
<dbReference type="KEGG" id="psty:BFS30_25380"/>
<evidence type="ECO:0008006" key="3">
    <source>
        <dbReference type="Google" id="ProtNLM"/>
    </source>
</evidence>
<proteinExistence type="predicted"/>
<dbReference type="InterPro" id="IPR035948">
    <property type="entry name" value="YwqG-like_sf"/>
</dbReference>
<dbReference type="Proteomes" id="UP000094313">
    <property type="component" value="Chromosome"/>
</dbReference>
<dbReference type="RefSeq" id="WP_069381863.1">
    <property type="nucleotide sequence ID" value="NZ_CP017141.1"/>
</dbReference>
<name>A0A1D7QNG1_9SPHI</name>
<dbReference type="SUPFAM" id="SSF103032">
    <property type="entry name" value="Hypothetical protein YwqG"/>
    <property type="match status" value="1"/>
</dbReference>
<sequence length="76" mass="8556">MHSINSYVFKQHSSPQIEAANKLKGKPEDYMVLLRVGSDNHTGFSFWDAGEIYFVIHKSDLAKGDFSNIFCGLEST</sequence>
<dbReference type="EMBL" id="CP017141">
    <property type="protein sequence ID" value="AOM80201.1"/>
    <property type="molecule type" value="Genomic_DNA"/>
</dbReference>
<dbReference type="Gene3D" id="2.30.320.10">
    <property type="entry name" value="YwqG-like"/>
    <property type="match status" value="1"/>
</dbReference>
<dbReference type="AlphaFoldDB" id="A0A1D7QNG1"/>
<keyword evidence="2" id="KW-1185">Reference proteome</keyword>
<evidence type="ECO:0000313" key="1">
    <source>
        <dbReference type="EMBL" id="AOM80201.1"/>
    </source>
</evidence>
<evidence type="ECO:0000313" key="2">
    <source>
        <dbReference type="Proteomes" id="UP000094313"/>
    </source>
</evidence>
<dbReference type="InterPro" id="IPR015315">
    <property type="entry name" value="DUF1963"/>
</dbReference>
<organism evidence="1 2">
    <name type="scientific">Pedobacter steynii</name>
    <dbReference type="NCBI Taxonomy" id="430522"/>
    <lineage>
        <taxon>Bacteria</taxon>
        <taxon>Pseudomonadati</taxon>
        <taxon>Bacteroidota</taxon>
        <taxon>Sphingobacteriia</taxon>
        <taxon>Sphingobacteriales</taxon>
        <taxon>Sphingobacteriaceae</taxon>
        <taxon>Pedobacter</taxon>
    </lineage>
</organism>